<proteinExistence type="predicted"/>
<sequence>MSRHGHRVRNKTRHRSFELESNKTTMISRRSCQKRRQTEPAVCDAAAKVMIIEEDEDAAPEDYTDSMGYTTYHESSRRPSDLPLSPMLTIDENHETIIPPVNGDCKMCPNDDTCSIKVICDTLEADL</sequence>
<gene>
    <name evidence="2" type="ORF">SVUK_LOCUS6617</name>
</gene>
<protein>
    <submittedName>
        <fullName evidence="2">Uncharacterized protein</fullName>
    </submittedName>
</protein>
<keyword evidence="3" id="KW-1185">Reference proteome</keyword>
<evidence type="ECO:0000313" key="3">
    <source>
        <dbReference type="Proteomes" id="UP000270094"/>
    </source>
</evidence>
<feature type="compositionally biased region" description="Basic residues" evidence="1">
    <location>
        <begin position="1"/>
        <end position="14"/>
    </location>
</feature>
<evidence type="ECO:0000256" key="1">
    <source>
        <dbReference type="SAM" id="MobiDB-lite"/>
    </source>
</evidence>
<dbReference type="Proteomes" id="UP000270094">
    <property type="component" value="Unassembled WGS sequence"/>
</dbReference>
<accession>A0A3P7IWV3</accession>
<feature type="region of interest" description="Disordered" evidence="1">
    <location>
        <begin position="1"/>
        <end position="35"/>
    </location>
</feature>
<name>A0A3P7IWV3_STRVU</name>
<evidence type="ECO:0000313" key="2">
    <source>
        <dbReference type="EMBL" id="VDM71619.1"/>
    </source>
</evidence>
<feature type="region of interest" description="Disordered" evidence="1">
    <location>
        <begin position="56"/>
        <end position="87"/>
    </location>
</feature>
<reference evidence="2 3" key="1">
    <citation type="submission" date="2018-11" db="EMBL/GenBank/DDBJ databases">
        <authorList>
            <consortium name="Pathogen Informatics"/>
        </authorList>
    </citation>
    <scope>NUCLEOTIDE SEQUENCE [LARGE SCALE GENOMIC DNA]</scope>
</reference>
<dbReference type="AlphaFoldDB" id="A0A3P7IWV3"/>
<dbReference type="EMBL" id="UYYB01021281">
    <property type="protein sequence ID" value="VDM71619.1"/>
    <property type="molecule type" value="Genomic_DNA"/>
</dbReference>
<organism evidence="2 3">
    <name type="scientific">Strongylus vulgaris</name>
    <name type="common">Blood worm</name>
    <dbReference type="NCBI Taxonomy" id="40348"/>
    <lineage>
        <taxon>Eukaryota</taxon>
        <taxon>Metazoa</taxon>
        <taxon>Ecdysozoa</taxon>
        <taxon>Nematoda</taxon>
        <taxon>Chromadorea</taxon>
        <taxon>Rhabditida</taxon>
        <taxon>Rhabditina</taxon>
        <taxon>Rhabditomorpha</taxon>
        <taxon>Strongyloidea</taxon>
        <taxon>Strongylidae</taxon>
        <taxon>Strongylus</taxon>
    </lineage>
</organism>
<dbReference type="OrthoDB" id="5854722at2759"/>